<organism evidence="1">
    <name type="scientific">uncultured prokaryote</name>
    <dbReference type="NCBI Taxonomy" id="198431"/>
    <lineage>
        <taxon>unclassified sequences</taxon>
        <taxon>environmental samples</taxon>
    </lineage>
</organism>
<evidence type="ECO:0000313" key="1">
    <source>
        <dbReference type="EMBL" id="AIE47632.1"/>
    </source>
</evidence>
<reference evidence="1" key="1">
    <citation type="journal article" date="2014" name="BMC Genomics">
        <title>Metasecretome-selective phage display approach for mining the functional potential of a rumen microbial community.</title>
        <authorList>
            <person name="Ciric M."/>
            <person name="Moon C.D."/>
            <person name="Leahy S.C."/>
            <person name="Creevey C.J."/>
            <person name="Altermann E."/>
            <person name="Attwood G.T."/>
            <person name="Rakonjac J."/>
            <person name="Gagic D."/>
        </authorList>
    </citation>
    <scope>NUCLEOTIDE SEQUENCE</scope>
</reference>
<feature type="non-terminal residue" evidence="1">
    <location>
        <position position="83"/>
    </location>
</feature>
<dbReference type="AlphaFoldDB" id="A0A068LK21"/>
<sequence>MQQPPPEVAPHIDERMNRYRLTLLLAAALLACGAAFAQEPTREEYQARYERLVRNLGYDGVGIETVLDRWAEAYPDDPAVYQA</sequence>
<protein>
    <submittedName>
        <fullName evidence="1">Putative tPR repeat-containing protein</fullName>
    </submittedName>
</protein>
<proteinExistence type="predicted"/>
<accession>A0A068LK21</accession>
<name>A0A068LK21_9ZZZZ</name>
<dbReference type="EMBL" id="KF790721">
    <property type="protein sequence ID" value="AIE47632.1"/>
    <property type="molecule type" value="Genomic_DNA"/>
</dbReference>